<comment type="caution">
    <text evidence="2">The sequence shown here is derived from an EMBL/GenBank/DDBJ whole genome shotgun (WGS) entry which is preliminary data.</text>
</comment>
<name>A0A5J5CTV6_9PERO</name>
<evidence type="ECO:0000256" key="1">
    <source>
        <dbReference type="SAM" id="MobiDB-lite"/>
    </source>
</evidence>
<accession>A0A5J5CTV6</accession>
<protein>
    <submittedName>
        <fullName evidence="2">Uncharacterized protein</fullName>
    </submittedName>
</protein>
<feature type="region of interest" description="Disordered" evidence="1">
    <location>
        <begin position="156"/>
        <end position="180"/>
    </location>
</feature>
<keyword evidence="3" id="KW-1185">Reference proteome</keyword>
<evidence type="ECO:0000313" key="2">
    <source>
        <dbReference type="EMBL" id="KAA8584634.1"/>
    </source>
</evidence>
<dbReference type="EMBL" id="VOFY01000016">
    <property type="protein sequence ID" value="KAA8584634.1"/>
    <property type="molecule type" value="Genomic_DNA"/>
</dbReference>
<evidence type="ECO:0000313" key="3">
    <source>
        <dbReference type="Proteomes" id="UP000327493"/>
    </source>
</evidence>
<dbReference type="AlphaFoldDB" id="A0A5J5CTV6"/>
<dbReference type="Proteomes" id="UP000327493">
    <property type="component" value="Chromosome 16"/>
</dbReference>
<organism evidence="2 3">
    <name type="scientific">Etheostoma spectabile</name>
    <name type="common">orangethroat darter</name>
    <dbReference type="NCBI Taxonomy" id="54343"/>
    <lineage>
        <taxon>Eukaryota</taxon>
        <taxon>Metazoa</taxon>
        <taxon>Chordata</taxon>
        <taxon>Craniata</taxon>
        <taxon>Vertebrata</taxon>
        <taxon>Euteleostomi</taxon>
        <taxon>Actinopterygii</taxon>
        <taxon>Neopterygii</taxon>
        <taxon>Teleostei</taxon>
        <taxon>Neoteleostei</taxon>
        <taxon>Acanthomorphata</taxon>
        <taxon>Eupercaria</taxon>
        <taxon>Perciformes</taxon>
        <taxon>Percoidei</taxon>
        <taxon>Percidae</taxon>
        <taxon>Etheostomatinae</taxon>
        <taxon>Etheostoma</taxon>
    </lineage>
</organism>
<feature type="non-terminal residue" evidence="2">
    <location>
        <position position="1"/>
    </location>
</feature>
<proteinExistence type="predicted"/>
<sequence length="243" mass="26920">APSDVFGCCLGNLADGFLEYAAGRRSSPNAPPRRDEVGVATRVGEGIGGAAGTPTTLEACSISYFFLFLWIWGMVGNKRVVSLTPKGLTLSPTEGQMLLWRNWMQMTGSRLMPTVRMMVNHRVDLTDLQVDCENERRGGDDGKGLVVGGGFSVLPHGLKEGSVGDEEDDKRDKDAVEQADEEIPVRTVQRTHSQLPRGRLHLIHPQIHLTRTKATVLLTCEEYPLKNEYQKWTSVKAKFLKKK</sequence>
<gene>
    <name evidence="2" type="ORF">FQN60_008419</name>
</gene>
<reference evidence="2 3" key="1">
    <citation type="submission" date="2019-08" db="EMBL/GenBank/DDBJ databases">
        <title>A chromosome-level genome assembly, high-density linkage maps, and genome scans reveal the genomic architecture of hybrid incompatibilities underlying speciation via character displacement in darters (Percidae: Etheostominae).</title>
        <authorList>
            <person name="Moran R.L."/>
            <person name="Catchen J.M."/>
            <person name="Fuller R.C."/>
        </authorList>
    </citation>
    <scope>NUCLEOTIDE SEQUENCE [LARGE SCALE GENOMIC DNA]</scope>
    <source>
        <strain evidence="2">EspeVRDwgs_2016</strain>
        <tissue evidence="2">Muscle</tissue>
    </source>
</reference>